<protein>
    <submittedName>
        <fullName evidence="1">Uncharacterized protein</fullName>
    </submittedName>
</protein>
<sequence length="83" mass="8966">MRDVTLSVKDEYGSWNILEAAKRAVGVGTGIGQNGSGLKRARVQTGAGSNGHSWDKWDSLNPLVLIIKSLNKVTPLEYDKLSP</sequence>
<accession>A0A699GRZ2</accession>
<comment type="caution">
    <text evidence="1">The sequence shown here is derived from an EMBL/GenBank/DDBJ whole genome shotgun (WGS) entry which is preliminary data.</text>
</comment>
<organism evidence="1">
    <name type="scientific">Tanacetum cinerariifolium</name>
    <name type="common">Dalmatian daisy</name>
    <name type="synonym">Chrysanthemum cinerariifolium</name>
    <dbReference type="NCBI Taxonomy" id="118510"/>
    <lineage>
        <taxon>Eukaryota</taxon>
        <taxon>Viridiplantae</taxon>
        <taxon>Streptophyta</taxon>
        <taxon>Embryophyta</taxon>
        <taxon>Tracheophyta</taxon>
        <taxon>Spermatophyta</taxon>
        <taxon>Magnoliopsida</taxon>
        <taxon>eudicotyledons</taxon>
        <taxon>Gunneridae</taxon>
        <taxon>Pentapetalae</taxon>
        <taxon>asterids</taxon>
        <taxon>campanulids</taxon>
        <taxon>Asterales</taxon>
        <taxon>Asteraceae</taxon>
        <taxon>Asteroideae</taxon>
        <taxon>Anthemideae</taxon>
        <taxon>Anthemidinae</taxon>
        <taxon>Tanacetum</taxon>
    </lineage>
</organism>
<dbReference type="AlphaFoldDB" id="A0A699GRZ2"/>
<reference evidence="1" key="1">
    <citation type="journal article" date="2019" name="Sci. Rep.">
        <title>Draft genome of Tanacetum cinerariifolium, the natural source of mosquito coil.</title>
        <authorList>
            <person name="Yamashiro T."/>
            <person name="Shiraishi A."/>
            <person name="Satake H."/>
            <person name="Nakayama K."/>
        </authorList>
    </citation>
    <scope>NUCLEOTIDE SEQUENCE</scope>
</reference>
<gene>
    <name evidence="1" type="ORF">Tci_001994</name>
</gene>
<name>A0A699GRZ2_TANCI</name>
<evidence type="ECO:0000313" key="1">
    <source>
        <dbReference type="EMBL" id="GEU30016.1"/>
    </source>
</evidence>
<dbReference type="EMBL" id="BKCJ010000120">
    <property type="protein sequence ID" value="GEU30016.1"/>
    <property type="molecule type" value="Genomic_DNA"/>
</dbReference>
<proteinExistence type="predicted"/>